<reference evidence="2" key="1">
    <citation type="journal article" date="2020" name="Stud. Mycol.">
        <title>101 Dothideomycetes genomes: a test case for predicting lifestyles and emergence of pathogens.</title>
        <authorList>
            <person name="Haridas S."/>
            <person name="Albert R."/>
            <person name="Binder M."/>
            <person name="Bloem J."/>
            <person name="Labutti K."/>
            <person name="Salamov A."/>
            <person name="Andreopoulos B."/>
            <person name="Baker S."/>
            <person name="Barry K."/>
            <person name="Bills G."/>
            <person name="Bluhm B."/>
            <person name="Cannon C."/>
            <person name="Castanera R."/>
            <person name="Culley D."/>
            <person name="Daum C."/>
            <person name="Ezra D."/>
            <person name="Gonzalez J."/>
            <person name="Henrissat B."/>
            <person name="Kuo A."/>
            <person name="Liang C."/>
            <person name="Lipzen A."/>
            <person name="Lutzoni F."/>
            <person name="Magnuson J."/>
            <person name="Mondo S."/>
            <person name="Nolan M."/>
            <person name="Ohm R."/>
            <person name="Pangilinan J."/>
            <person name="Park H.-J."/>
            <person name="Ramirez L."/>
            <person name="Alfaro M."/>
            <person name="Sun H."/>
            <person name="Tritt A."/>
            <person name="Yoshinaga Y."/>
            <person name="Zwiers L.-H."/>
            <person name="Turgeon B."/>
            <person name="Goodwin S."/>
            <person name="Spatafora J."/>
            <person name="Crous P."/>
            <person name="Grigoriev I."/>
        </authorList>
    </citation>
    <scope>NUCLEOTIDE SEQUENCE</scope>
    <source>
        <strain evidence="2">CBS 175.79</strain>
    </source>
</reference>
<evidence type="ECO:0000313" key="3">
    <source>
        <dbReference type="Proteomes" id="UP000799778"/>
    </source>
</evidence>
<sequence>MCSYLRVQSAIPAYPWKEPIDWERLATNHGEPFIRFASLVRTKPTNKQNTTFSEFSNLPAELQLYVLRFCDHATLYQLMHTSSLLRQEAKKLFWSARDIWYLVEGIWLLDGGFPGHADHAIEVLPLVEQIEVEFSDFFATSKSLQGDRIAFTVHGDVSGRPETVIEIIRKFWHTLQTRFPKIKTVIISTVQFRDGTSLPADMKSIIRMCPDGITVLGSILADAGDRDNGKRSMLRRLWQRVEDSNGVEHWQVVEAAWTRKSVLLPLKEFHGVAGRFAQYLYHDRFQSYEVYVMDLLCTEAIERHHFEDWYEPFHCLEPGCGHKFDRPGQYTVHVIDIGHQIKWRDWESPLVFKDDFEKYEENLSRRWERIGWQGWLEEMGYPDTEKRRQAEKTFLDQLAHDPLYNEGVPPESTLIYHRWQWHGNPDADL</sequence>
<dbReference type="RefSeq" id="XP_033380525.1">
    <property type="nucleotide sequence ID" value="XM_033528883.1"/>
</dbReference>
<evidence type="ECO:0000259" key="1">
    <source>
        <dbReference type="PROSITE" id="PS00028"/>
    </source>
</evidence>
<dbReference type="InterPro" id="IPR013087">
    <property type="entry name" value="Znf_C2H2_type"/>
</dbReference>
<proteinExistence type="predicted"/>
<evidence type="ECO:0000313" key="2">
    <source>
        <dbReference type="EMBL" id="KAF2012186.1"/>
    </source>
</evidence>
<dbReference type="OrthoDB" id="5397557at2759"/>
<name>A0A6A5XH63_9PLEO</name>
<dbReference type="EMBL" id="ML978073">
    <property type="protein sequence ID" value="KAF2012186.1"/>
    <property type="molecule type" value="Genomic_DNA"/>
</dbReference>
<dbReference type="SUPFAM" id="SSF81383">
    <property type="entry name" value="F-box domain"/>
    <property type="match status" value="1"/>
</dbReference>
<dbReference type="Proteomes" id="UP000799778">
    <property type="component" value="Unassembled WGS sequence"/>
</dbReference>
<dbReference type="PROSITE" id="PS00028">
    <property type="entry name" value="ZINC_FINGER_C2H2_1"/>
    <property type="match status" value="1"/>
</dbReference>
<accession>A0A6A5XH63</accession>
<feature type="domain" description="C2H2-type" evidence="1">
    <location>
        <begin position="315"/>
        <end position="339"/>
    </location>
</feature>
<keyword evidence="3" id="KW-1185">Reference proteome</keyword>
<dbReference type="AlphaFoldDB" id="A0A6A5XH63"/>
<gene>
    <name evidence="2" type="ORF">BU24DRAFT_426031</name>
</gene>
<dbReference type="GeneID" id="54286280"/>
<protein>
    <recommendedName>
        <fullName evidence="1">C2H2-type domain-containing protein</fullName>
    </recommendedName>
</protein>
<dbReference type="InterPro" id="IPR036047">
    <property type="entry name" value="F-box-like_dom_sf"/>
</dbReference>
<organism evidence="2 3">
    <name type="scientific">Aaosphaeria arxii CBS 175.79</name>
    <dbReference type="NCBI Taxonomy" id="1450172"/>
    <lineage>
        <taxon>Eukaryota</taxon>
        <taxon>Fungi</taxon>
        <taxon>Dikarya</taxon>
        <taxon>Ascomycota</taxon>
        <taxon>Pezizomycotina</taxon>
        <taxon>Dothideomycetes</taxon>
        <taxon>Pleosporomycetidae</taxon>
        <taxon>Pleosporales</taxon>
        <taxon>Pleosporales incertae sedis</taxon>
        <taxon>Aaosphaeria</taxon>
    </lineage>
</organism>
<dbReference type="CDD" id="cd09917">
    <property type="entry name" value="F-box_SF"/>
    <property type="match status" value="1"/>
</dbReference>